<sequence length="255" mass="29813">MGWKIVVESPNLYTEESSGRFEGDIDIFPDDGLMRREDFLPVTFVYRTQIFQNLTLFFQSCKSRADYIGSQILANQEFIKDGYLPLSYHLTIARRSSSIAFDWKEQCFMCGEKCDTIRDKGCLTKYYDINLKTDQINSNISQTFRYRSAAFQLKEEFYHEPKEEDFGDNVETYRSFYFKIILQDVWPELTIVYQNGKSDLVCSKYVTVGEALRDYKELEQSLHDASDEDIEIDVGTDESIVHKAFDVLKTNLAKY</sequence>
<dbReference type="EMBL" id="CP111021">
    <property type="protein sequence ID" value="WAR17389.1"/>
    <property type="molecule type" value="Genomic_DNA"/>
</dbReference>
<protein>
    <submittedName>
        <fullName evidence="1">Uncharacterized protein</fullName>
    </submittedName>
</protein>
<accession>A0ABY7F9C4</accession>
<organism evidence="1 2">
    <name type="scientific">Mya arenaria</name>
    <name type="common">Soft-shell clam</name>
    <dbReference type="NCBI Taxonomy" id="6604"/>
    <lineage>
        <taxon>Eukaryota</taxon>
        <taxon>Metazoa</taxon>
        <taxon>Spiralia</taxon>
        <taxon>Lophotrochozoa</taxon>
        <taxon>Mollusca</taxon>
        <taxon>Bivalvia</taxon>
        <taxon>Autobranchia</taxon>
        <taxon>Heteroconchia</taxon>
        <taxon>Euheterodonta</taxon>
        <taxon>Imparidentia</taxon>
        <taxon>Neoheterodontei</taxon>
        <taxon>Myida</taxon>
        <taxon>Myoidea</taxon>
        <taxon>Myidae</taxon>
        <taxon>Mya</taxon>
    </lineage>
</organism>
<evidence type="ECO:0000313" key="1">
    <source>
        <dbReference type="EMBL" id="WAR17389.1"/>
    </source>
</evidence>
<name>A0ABY7F9C4_MYAAR</name>
<gene>
    <name evidence="1" type="ORF">MAR_031983</name>
</gene>
<evidence type="ECO:0000313" key="2">
    <source>
        <dbReference type="Proteomes" id="UP001164746"/>
    </source>
</evidence>
<dbReference type="Proteomes" id="UP001164746">
    <property type="component" value="Chromosome 10"/>
</dbReference>
<reference evidence="1" key="1">
    <citation type="submission" date="2022-11" db="EMBL/GenBank/DDBJ databases">
        <title>Centuries of genome instability and evolution in soft-shell clam transmissible cancer (bioRxiv).</title>
        <authorList>
            <person name="Hart S.F.M."/>
            <person name="Yonemitsu M.A."/>
            <person name="Giersch R.M."/>
            <person name="Beal B.F."/>
            <person name="Arriagada G."/>
            <person name="Davis B.W."/>
            <person name="Ostrander E.A."/>
            <person name="Goff S.P."/>
            <person name="Metzger M.J."/>
        </authorList>
    </citation>
    <scope>NUCLEOTIDE SEQUENCE</scope>
    <source>
        <strain evidence="1">MELC-2E11</strain>
        <tissue evidence="1">Siphon/mantle</tissue>
    </source>
</reference>
<keyword evidence="2" id="KW-1185">Reference proteome</keyword>
<proteinExistence type="predicted"/>